<feature type="transmembrane region" description="Helical" evidence="5">
    <location>
        <begin position="62"/>
        <end position="86"/>
    </location>
</feature>
<dbReference type="EMBL" id="RQGC01000007">
    <property type="protein sequence ID" value="TGL40703.1"/>
    <property type="molecule type" value="Genomic_DNA"/>
</dbReference>
<feature type="transmembrane region" description="Helical" evidence="5">
    <location>
        <begin position="168"/>
        <end position="198"/>
    </location>
</feature>
<protein>
    <submittedName>
        <fullName evidence="7">Fatty acid hydroxylase family protein</fullName>
    </submittedName>
</protein>
<dbReference type="GO" id="GO:0008610">
    <property type="term" value="P:lipid biosynthetic process"/>
    <property type="evidence" value="ECO:0007669"/>
    <property type="project" value="InterPro"/>
</dbReference>
<evidence type="ECO:0000313" key="8">
    <source>
        <dbReference type="EMBL" id="TGL40703.1"/>
    </source>
</evidence>
<dbReference type="RefSeq" id="WP_135646008.1">
    <property type="nucleotide sequence ID" value="NZ_RQER01000010.1"/>
</dbReference>
<accession>A0A5F1ZUV0</accession>
<dbReference type="Proteomes" id="UP000297946">
    <property type="component" value="Unassembled WGS sequence"/>
</dbReference>
<name>A0A5F1ZUV0_9LEPT</name>
<dbReference type="EMBL" id="RQER01000010">
    <property type="protein sequence ID" value="TGJ98730.1"/>
    <property type="molecule type" value="Genomic_DNA"/>
</dbReference>
<proteinExistence type="predicted"/>
<keyword evidence="9" id="KW-1185">Reference proteome</keyword>
<gene>
    <name evidence="7" type="ORF">EHO57_14485</name>
    <name evidence="8" type="ORF">EHQ53_12015</name>
</gene>
<dbReference type="PANTHER" id="PTHR11863">
    <property type="entry name" value="STEROL DESATURASE"/>
    <property type="match status" value="1"/>
</dbReference>
<feature type="domain" description="Fatty acid hydroxylase" evidence="6">
    <location>
        <begin position="113"/>
        <end position="248"/>
    </location>
</feature>
<reference evidence="8" key="1">
    <citation type="submission" date="2018-10" db="EMBL/GenBank/DDBJ databases">
        <authorList>
            <person name="Vincent A.T."/>
            <person name="Schiettekatte O."/>
            <person name="Bourhy P."/>
            <person name="Veyrier F.J."/>
            <person name="Picardeau M."/>
        </authorList>
    </citation>
    <scope>NUCLEOTIDE SEQUENCE</scope>
    <source>
        <strain evidence="8">201702690</strain>
    </source>
</reference>
<comment type="caution">
    <text evidence="7">The sequence shown here is derived from an EMBL/GenBank/DDBJ whole genome shotgun (WGS) entry which is preliminary data.</text>
</comment>
<dbReference type="InterPro" id="IPR006694">
    <property type="entry name" value="Fatty_acid_hydroxylase"/>
</dbReference>
<dbReference type="InterPro" id="IPR050307">
    <property type="entry name" value="Sterol_Desaturase_Related"/>
</dbReference>
<dbReference type="GO" id="GO:0016491">
    <property type="term" value="F:oxidoreductase activity"/>
    <property type="evidence" value="ECO:0007669"/>
    <property type="project" value="InterPro"/>
</dbReference>
<keyword evidence="2 5" id="KW-0812">Transmembrane</keyword>
<dbReference type="Pfam" id="PF04116">
    <property type="entry name" value="FA_hydroxylase"/>
    <property type="match status" value="1"/>
</dbReference>
<reference evidence="9 10" key="2">
    <citation type="journal article" date="2019" name="PLoS Negl. Trop. Dis.">
        <title>Revisiting the worldwide diversity of Leptospira species in the environment.</title>
        <authorList>
            <person name="Vincent A.T."/>
            <person name="Schiettekatte O."/>
            <person name="Bourhy P."/>
            <person name="Veyrier F.J."/>
            <person name="Picardeau M."/>
        </authorList>
    </citation>
    <scope>NUCLEOTIDE SEQUENCE [LARGE SCALE GENOMIC DNA]</scope>
    <source>
        <strain evidence="9">201702690</strain>
        <strain evidence="7 10">SSW18</strain>
    </source>
</reference>
<sequence>MRFVCELSWEQCLFDLLLYQLKMNFVRYYPIAGLAFLIFWVWKKNYFQRFRIQENFPKKDRVIFEIKQSAVTLLMFCSIAISVFVLRRLHILPVKTYSDISLYGGWPYLLFSFAVLTIWHETWFYWFHRFMHHKKIYPFVHSVHHRSTNPSPLAAYNFHWLEAFIEGVYIVPIVCIIPIYGYLILFHTFYAMIMNIWWHLGYEFFPKGWTTHPLLKWLNTSTHHNLHHQKFHGNYSLYFNFWDRIMGTNFSDYSEKFEQGVAARALRKSDPSNPEVSWQKSA</sequence>
<dbReference type="GO" id="GO:0016020">
    <property type="term" value="C:membrane"/>
    <property type="evidence" value="ECO:0007669"/>
    <property type="project" value="UniProtKB-SubCell"/>
</dbReference>
<evidence type="ECO:0000256" key="4">
    <source>
        <dbReference type="ARBA" id="ARBA00023136"/>
    </source>
</evidence>
<dbReference type="AlphaFoldDB" id="A0A5F1ZUV0"/>
<comment type="subcellular location">
    <subcellularLocation>
        <location evidence="1">Membrane</location>
    </subcellularLocation>
</comment>
<evidence type="ECO:0000256" key="5">
    <source>
        <dbReference type="SAM" id="Phobius"/>
    </source>
</evidence>
<dbReference type="GO" id="GO:0005506">
    <property type="term" value="F:iron ion binding"/>
    <property type="evidence" value="ECO:0007669"/>
    <property type="project" value="InterPro"/>
</dbReference>
<evidence type="ECO:0000313" key="7">
    <source>
        <dbReference type="EMBL" id="TGJ98730.1"/>
    </source>
</evidence>
<evidence type="ECO:0000313" key="10">
    <source>
        <dbReference type="Proteomes" id="UP000297946"/>
    </source>
</evidence>
<organism evidence="7 10">
    <name type="scientific">Leptospira langatensis</name>
    <dbReference type="NCBI Taxonomy" id="2484983"/>
    <lineage>
        <taxon>Bacteria</taxon>
        <taxon>Pseudomonadati</taxon>
        <taxon>Spirochaetota</taxon>
        <taxon>Spirochaetia</taxon>
        <taxon>Leptospirales</taxon>
        <taxon>Leptospiraceae</taxon>
        <taxon>Leptospira</taxon>
    </lineage>
</organism>
<keyword evidence="4 5" id="KW-0472">Membrane</keyword>
<keyword evidence="3 5" id="KW-1133">Transmembrane helix</keyword>
<feature type="transmembrane region" description="Helical" evidence="5">
    <location>
        <begin position="106"/>
        <end position="127"/>
    </location>
</feature>
<feature type="transmembrane region" description="Helical" evidence="5">
    <location>
        <begin position="25"/>
        <end position="42"/>
    </location>
</feature>
<dbReference type="OrthoDB" id="9770329at2"/>
<dbReference type="Proteomes" id="UP000297273">
    <property type="component" value="Unassembled WGS sequence"/>
</dbReference>
<evidence type="ECO:0000256" key="3">
    <source>
        <dbReference type="ARBA" id="ARBA00022989"/>
    </source>
</evidence>
<evidence type="ECO:0000259" key="6">
    <source>
        <dbReference type="Pfam" id="PF04116"/>
    </source>
</evidence>
<evidence type="ECO:0000313" key="9">
    <source>
        <dbReference type="Proteomes" id="UP000297273"/>
    </source>
</evidence>
<evidence type="ECO:0000256" key="1">
    <source>
        <dbReference type="ARBA" id="ARBA00004370"/>
    </source>
</evidence>
<evidence type="ECO:0000256" key="2">
    <source>
        <dbReference type="ARBA" id="ARBA00022692"/>
    </source>
</evidence>